<keyword evidence="6" id="KW-0520">NAD</keyword>
<dbReference type="RefSeq" id="WP_213098304.1">
    <property type="nucleotide sequence ID" value="NZ_JAGYPN010000002.1"/>
</dbReference>
<evidence type="ECO:0000313" key="10">
    <source>
        <dbReference type="EMBL" id="MBS4223278.1"/>
    </source>
</evidence>
<dbReference type="GO" id="GO:0046872">
    <property type="term" value="F:metal ion binding"/>
    <property type="evidence" value="ECO:0007669"/>
    <property type="project" value="UniProtKB-KW"/>
</dbReference>
<dbReference type="Pfam" id="PF13685">
    <property type="entry name" value="Fe-ADH_2"/>
    <property type="match status" value="1"/>
</dbReference>
<evidence type="ECO:0000256" key="9">
    <source>
        <dbReference type="ARBA" id="ARBA00023264"/>
    </source>
</evidence>
<accession>A0A942UQV0</accession>
<dbReference type="GO" id="GO:0016614">
    <property type="term" value="F:oxidoreductase activity, acting on CH-OH group of donors"/>
    <property type="evidence" value="ECO:0007669"/>
    <property type="project" value="InterPro"/>
</dbReference>
<dbReference type="AlphaFoldDB" id="A0A942UQV0"/>
<keyword evidence="5" id="KW-0560">Oxidoreductase</keyword>
<reference evidence="10 11" key="1">
    <citation type="submission" date="2021-05" db="EMBL/GenBank/DDBJ databases">
        <title>Novel Bacillus species.</title>
        <authorList>
            <person name="Liu G."/>
        </authorList>
    </citation>
    <scope>NUCLEOTIDE SEQUENCE [LARGE SCALE GENOMIC DNA]</scope>
    <source>
        <strain evidence="10 11">FJAT-49682</strain>
    </source>
</reference>
<evidence type="ECO:0000256" key="7">
    <source>
        <dbReference type="ARBA" id="ARBA00023098"/>
    </source>
</evidence>
<dbReference type="GO" id="GO:0008654">
    <property type="term" value="P:phospholipid biosynthetic process"/>
    <property type="evidence" value="ECO:0007669"/>
    <property type="project" value="UniProtKB-KW"/>
</dbReference>
<evidence type="ECO:0000256" key="8">
    <source>
        <dbReference type="ARBA" id="ARBA00023209"/>
    </source>
</evidence>
<dbReference type="InterPro" id="IPR032837">
    <property type="entry name" value="G1PDH"/>
</dbReference>
<dbReference type="Gene3D" id="1.20.1090.10">
    <property type="entry name" value="Dehydroquinate synthase-like - alpha domain"/>
    <property type="match status" value="1"/>
</dbReference>
<keyword evidence="7" id="KW-0443">Lipid metabolism</keyword>
<dbReference type="PANTHER" id="PTHR43616">
    <property type="entry name" value="GLYCEROL DEHYDROGENASE"/>
    <property type="match status" value="1"/>
</dbReference>
<dbReference type="Proteomes" id="UP000676456">
    <property type="component" value="Unassembled WGS sequence"/>
</dbReference>
<dbReference type="SUPFAM" id="SSF56796">
    <property type="entry name" value="Dehydroquinate synthase-like"/>
    <property type="match status" value="1"/>
</dbReference>
<keyword evidence="9" id="KW-1208">Phospholipid metabolism</keyword>
<dbReference type="PANTHER" id="PTHR43616:SF5">
    <property type="entry name" value="GLYCEROL DEHYDROGENASE 1"/>
    <property type="match status" value="1"/>
</dbReference>
<keyword evidence="1" id="KW-0963">Cytoplasm</keyword>
<keyword evidence="11" id="KW-1185">Reference proteome</keyword>
<proteinExistence type="predicted"/>
<dbReference type="Gene3D" id="3.40.50.1970">
    <property type="match status" value="1"/>
</dbReference>
<dbReference type="InterPro" id="IPR016205">
    <property type="entry name" value="Glycerol_DH"/>
</dbReference>
<dbReference type="CDD" id="cd08175">
    <property type="entry name" value="G1PDH"/>
    <property type="match status" value="1"/>
</dbReference>
<name>A0A942UQV0_9BACI</name>
<evidence type="ECO:0000256" key="2">
    <source>
        <dbReference type="ARBA" id="ARBA00022516"/>
    </source>
</evidence>
<dbReference type="EMBL" id="JAGYPN010000002">
    <property type="protein sequence ID" value="MBS4223278.1"/>
    <property type="molecule type" value="Genomic_DNA"/>
</dbReference>
<keyword evidence="8" id="KW-0594">Phospholipid biosynthesis</keyword>
<evidence type="ECO:0000256" key="1">
    <source>
        <dbReference type="ARBA" id="ARBA00022490"/>
    </source>
</evidence>
<evidence type="ECO:0000256" key="6">
    <source>
        <dbReference type="ARBA" id="ARBA00023027"/>
    </source>
</evidence>
<evidence type="ECO:0000256" key="5">
    <source>
        <dbReference type="ARBA" id="ARBA00023002"/>
    </source>
</evidence>
<organism evidence="10 11">
    <name type="scientific">Lederbergia citrea</name>
    <dbReference type="NCBI Taxonomy" id="2833581"/>
    <lineage>
        <taxon>Bacteria</taxon>
        <taxon>Bacillati</taxon>
        <taxon>Bacillota</taxon>
        <taxon>Bacilli</taxon>
        <taxon>Bacillales</taxon>
        <taxon>Bacillaceae</taxon>
        <taxon>Lederbergia</taxon>
    </lineage>
</organism>
<keyword evidence="4" id="KW-0521">NADP</keyword>
<keyword evidence="3" id="KW-0479">Metal-binding</keyword>
<comment type="caution">
    <text evidence="10">The sequence shown here is derived from an EMBL/GenBank/DDBJ whole genome shotgun (WGS) entry which is preliminary data.</text>
</comment>
<keyword evidence="2" id="KW-0444">Lipid biosynthesis</keyword>
<gene>
    <name evidence="10" type="ORF">KHA91_11030</name>
</gene>
<sequence>MNDRLIEIANLASKCQCGNNHNSIPIEEIVIEKGALEQSINFLQKKGFQHAVLVVDEHTFKAAGEKLSNLLKKAAIHHTVCLVDPDENGDVAADEKVIVQALLGMPREADVLLAVGAGTLQDVTRFCSEKTEKPFISIPTAPSVDGFTSMGAPLIIRGFKKTFQTQAPIAVFADIDVLVSAPPEMVAAGFGDMIAKFTSLADWKFGALMADEPYCELVESMTKEALEKCIVNKDNIARRNETGITALIEALIVSGLAMLVFGQSHPASGGEHHLSHYWEMEFLRERRPQVLHGAKVGVSTPLLAQLYKEEMQAILLDPSQVKDAFMRKRIKDNQQEIKAILNKIPESAYFEKLIEKTGGESSTTELGIHDSLVTDSMLEAHKLRDRFTMLRFLNEELEYN</sequence>
<evidence type="ECO:0000313" key="11">
    <source>
        <dbReference type="Proteomes" id="UP000676456"/>
    </source>
</evidence>
<evidence type="ECO:0000256" key="4">
    <source>
        <dbReference type="ARBA" id="ARBA00022857"/>
    </source>
</evidence>
<protein>
    <submittedName>
        <fullName evidence="10">Sn-glycerol-1-phosphate dehydrogenase</fullName>
    </submittedName>
</protein>
<evidence type="ECO:0000256" key="3">
    <source>
        <dbReference type="ARBA" id="ARBA00022723"/>
    </source>
</evidence>